<evidence type="ECO:0000259" key="12">
    <source>
        <dbReference type="Pfam" id="PF08245"/>
    </source>
</evidence>
<dbReference type="GO" id="GO:0071555">
    <property type="term" value="P:cell wall organization"/>
    <property type="evidence" value="ECO:0007669"/>
    <property type="project" value="UniProtKB-KW"/>
</dbReference>
<keyword evidence="6 7" id="KW-0961">Cell wall biogenesis/degradation</keyword>
<feature type="binding site" evidence="7">
    <location>
        <begin position="151"/>
        <end position="152"/>
    </location>
    <ligand>
        <name>UDP-N-acetyl-alpha-D-muramoyl-L-alanyl-D-glutamate</name>
        <dbReference type="ChEBI" id="CHEBI:83900"/>
    </ligand>
</feature>
<dbReference type="GO" id="GO:0008765">
    <property type="term" value="F:UDP-N-acetylmuramoylalanyl-D-glutamate-2,6-diaminopimelate ligase activity"/>
    <property type="evidence" value="ECO:0007669"/>
    <property type="project" value="UniProtKB-UniRule"/>
</dbReference>
<dbReference type="SUPFAM" id="SSF63418">
    <property type="entry name" value="MurE/MurF N-terminal domain"/>
    <property type="match status" value="1"/>
</dbReference>
<organism evidence="13 14">
    <name type="scientific">Candidatus Korobacter versatilis</name>
    <dbReference type="NCBI Taxonomy" id="658062"/>
    <lineage>
        <taxon>Bacteria</taxon>
        <taxon>Pseudomonadati</taxon>
        <taxon>Acidobacteriota</taxon>
        <taxon>Terriglobia</taxon>
        <taxon>Terriglobales</taxon>
        <taxon>Candidatus Korobacteraceae</taxon>
        <taxon>Candidatus Korobacter</taxon>
    </lineage>
</organism>
<dbReference type="EC" id="6.3.2.13" evidence="7"/>
<evidence type="ECO:0000256" key="1">
    <source>
        <dbReference type="ARBA" id="ARBA00005898"/>
    </source>
</evidence>
<dbReference type="InterPro" id="IPR036615">
    <property type="entry name" value="Mur_ligase_C_dom_sf"/>
</dbReference>
<dbReference type="GO" id="GO:0009252">
    <property type="term" value="P:peptidoglycan biosynthetic process"/>
    <property type="evidence" value="ECO:0007669"/>
    <property type="project" value="UniProtKB-UniRule"/>
</dbReference>
<dbReference type="GO" id="GO:0051301">
    <property type="term" value="P:cell division"/>
    <property type="evidence" value="ECO:0007669"/>
    <property type="project" value="UniProtKB-KW"/>
</dbReference>
<evidence type="ECO:0000259" key="10">
    <source>
        <dbReference type="Pfam" id="PF01225"/>
    </source>
</evidence>
<proteinExistence type="inferred from homology"/>
<feature type="binding site" evidence="7">
    <location>
        <position position="184"/>
    </location>
    <ligand>
        <name>UDP-N-acetyl-alpha-D-muramoyl-L-alanyl-D-glutamate</name>
        <dbReference type="ChEBI" id="CHEBI:83900"/>
    </ligand>
</feature>
<dbReference type="Pfam" id="PF02875">
    <property type="entry name" value="Mur_ligase_C"/>
    <property type="match status" value="1"/>
</dbReference>
<feature type="binding site" evidence="7">
    <location>
        <position position="186"/>
    </location>
    <ligand>
        <name>UDP-N-acetyl-alpha-D-muramoyl-L-alanyl-D-glutamate</name>
        <dbReference type="ChEBI" id="CHEBI:83900"/>
    </ligand>
</feature>
<feature type="binding site" evidence="7">
    <location>
        <position position="386"/>
    </location>
    <ligand>
        <name>meso-2,6-diaminopimelate</name>
        <dbReference type="ChEBI" id="CHEBI:57791"/>
    </ligand>
</feature>
<keyword evidence="7 13" id="KW-0436">Ligase</keyword>
<dbReference type="GO" id="GO:0008360">
    <property type="term" value="P:regulation of cell shape"/>
    <property type="evidence" value="ECO:0007669"/>
    <property type="project" value="UniProtKB-KW"/>
</dbReference>
<dbReference type="EMBL" id="JACPNR010000007">
    <property type="protein sequence ID" value="MBI2678356.1"/>
    <property type="molecule type" value="Genomic_DNA"/>
</dbReference>
<name>A0A932A7Z9_9BACT</name>
<sequence length="510" mass="54722">MTFESLLDGVEVLSQSGGASVKGLDYDSRRVQPGWLFVAMRGETTDGNRYLDAAIKAGAVAVVTDSASEAQREGVAWAVVPHGRRALARISANFYKHPANRLKLIGITGTNGKTTTAYLVESIFSAAQRKSILVGTIEYHVAGKVEPAPHTTPEALELQQLFAQALANGATDGVMEVSSHALAQQRVYGVPFEVAVFTNLTRDHLDYHKDFDDYFAAKKLLFEGSGTEPPPFAVVNADHEYGQKLARCAKSRSQVFTYGLEAGEFRPLQLEVTGKGSRFDVETAAGKLALWTPLIGRVNVYNVLAAVATGVARGFSGKAIVEGIAALDHVPGRFQRVDEGQPFSVVVDYAHTDDALRNLTAVARDFVARDSQRGRVITLFGCGGDRDKNKRPLMGDAAGKGSDFVVLTSDNPRSEEPMAIINDALPGLRATGTRYSVEPERRKAIATALAEAKPGDIVLIAGKGHEDYQITSEGTHPFSDEQVAREALQGMGYGATPHNPASRLKPAGAK</sequence>
<keyword evidence="7" id="KW-0067">ATP-binding</keyword>
<dbReference type="Proteomes" id="UP000779809">
    <property type="component" value="Unassembled WGS sequence"/>
</dbReference>
<feature type="domain" description="Mur ligase central" evidence="12">
    <location>
        <begin position="107"/>
        <end position="309"/>
    </location>
</feature>
<evidence type="ECO:0000256" key="8">
    <source>
        <dbReference type="RuleBase" id="RU004135"/>
    </source>
</evidence>
<feature type="binding site" evidence="7">
    <location>
        <begin position="410"/>
        <end position="413"/>
    </location>
    <ligand>
        <name>meso-2,6-diaminopimelate</name>
        <dbReference type="ChEBI" id="CHEBI:57791"/>
    </ligand>
</feature>
<evidence type="ECO:0000256" key="7">
    <source>
        <dbReference type="HAMAP-Rule" id="MF_00208"/>
    </source>
</evidence>
<dbReference type="SUPFAM" id="SSF53244">
    <property type="entry name" value="MurD-like peptide ligases, peptide-binding domain"/>
    <property type="match status" value="1"/>
</dbReference>
<feature type="short sequence motif" description="Meso-diaminopimelate recognition motif" evidence="7">
    <location>
        <begin position="410"/>
        <end position="413"/>
    </location>
</feature>
<dbReference type="PANTHER" id="PTHR23135">
    <property type="entry name" value="MUR LIGASE FAMILY MEMBER"/>
    <property type="match status" value="1"/>
</dbReference>
<dbReference type="Gene3D" id="3.40.1390.10">
    <property type="entry name" value="MurE/MurF, N-terminal domain"/>
    <property type="match status" value="1"/>
</dbReference>
<evidence type="ECO:0000313" key="14">
    <source>
        <dbReference type="Proteomes" id="UP000779809"/>
    </source>
</evidence>
<protein>
    <recommendedName>
        <fullName evidence="7">UDP-N-acetylmuramoyl-L-alanyl-D-glutamate--2,6-diaminopimelate ligase</fullName>
        <ecNumber evidence="7">6.3.2.13</ecNumber>
    </recommendedName>
    <alternativeName>
        <fullName evidence="7">Meso-A2pm-adding enzyme</fullName>
    </alternativeName>
    <alternativeName>
        <fullName evidence="7">Meso-diaminopimelate-adding enzyme</fullName>
    </alternativeName>
    <alternativeName>
        <fullName evidence="7">UDP-MurNAc-L-Ala-D-Glu:meso-diaminopimelate ligase</fullName>
    </alternativeName>
    <alternativeName>
        <fullName evidence="7">UDP-MurNAc-tripeptide synthetase</fullName>
    </alternativeName>
    <alternativeName>
        <fullName evidence="7">UDP-N-acetylmuramyl-tripeptide synthetase</fullName>
    </alternativeName>
</protein>
<dbReference type="InterPro" id="IPR036565">
    <property type="entry name" value="Mur-like_cat_sf"/>
</dbReference>
<feature type="binding site" evidence="7">
    <location>
        <position position="462"/>
    </location>
    <ligand>
        <name>meso-2,6-diaminopimelate</name>
        <dbReference type="ChEBI" id="CHEBI:57791"/>
    </ligand>
</feature>
<dbReference type="NCBIfam" id="NF001126">
    <property type="entry name" value="PRK00139.1-4"/>
    <property type="match status" value="1"/>
</dbReference>
<dbReference type="AlphaFoldDB" id="A0A932A7Z9"/>
<keyword evidence="7" id="KW-0963">Cytoplasm</keyword>
<evidence type="ECO:0000313" key="13">
    <source>
        <dbReference type="EMBL" id="MBI2678356.1"/>
    </source>
</evidence>
<dbReference type="NCBIfam" id="TIGR01085">
    <property type="entry name" value="murE"/>
    <property type="match status" value="1"/>
</dbReference>
<feature type="domain" description="Mur ligase C-terminal" evidence="11">
    <location>
        <begin position="332"/>
        <end position="464"/>
    </location>
</feature>
<feature type="modified residue" description="N6-carboxylysine" evidence="7">
    <location>
        <position position="218"/>
    </location>
</feature>
<reference evidence="13" key="1">
    <citation type="submission" date="2020-07" db="EMBL/GenBank/DDBJ databases">
        <title>Huge and variable diversity of episymbiotic CPR bacteria and DPANN archaea in groundwater ecosystems.</title>
        <authorList>
            <person name="He C.Y."/>
            <person name="Keren R."/>
            <person name="Whittaker M."/>
            <person name="Farag I.F."/>
            <person name="Doudna J."/>
            <person name="Cate J.H.D."/>
            <person name="Banfield J.F."/>
        </authorList>
    </citation>
    <scope>NUCLEOTIDE SEQUENCE</scope>
    <source>
        <strain evidence="13">NC_groundwater_580_Pr5_B-0.1um_64_19</strain>
    </source>
</reference>
<keyword evidence="2 7" id="KW-0132">Cell division</keyword>
<feature type="binding site" evidence="7">
    <location>
        <position position="28"/>
    </location>
    <ligand>
        <name>UDP-N-acetyl-alpha-D-muramoyl-L-alanyl-D-glutamate</name>
        <dbReference type="ChEBI" id="CHEBI:83900"/>
    </ligand>
</feature>
<keyword evidence="7" id="KW-0547">Nucleotide-binding</keyword>
<dbReference type="Pfam" id="PF01225">
    <property type="entry name" value="Mur_ligase"/>
    <property type="match status" value="1"/>
</dbReference>
<comment type="caution">
    <text evidence="7">Lacks conserved residue(s) required for the propagation of feature annotation.</text>
</comment>
<comment type="cofactor">
    <cofactor evidence="7">
        <name>Mg(2+)</name>
        <dbReference type="ChEBI" id="CHEBI:18420"/>
    </cofactor>
</comment>
<keyword evidence="7" id="KW-0460">Magnesium</keyword>
<dbReference type="InterPro" id="IPR000713">
    <property type="entry name" value="Mur_ligase_N"/>
</dbReference>
<comment type="PTM">
    <text evidence="7">Carboxylation is probably crucial for Mg(2+) binding and, consequently, for the gamma-phosphate positioning of ATP.</text>
</comment>
<evidence type="ECO:0000256" key="4">
    <source>
        <dbReference type="ARBA" id="ARBA00022984"/>
    </source>
</evidence>
<feature type="binding site" evidence="7">
    <location>
        <position position="466"/>
    </location>
    <ligand>
        <name>meso-2,6-diaminopimelate</name>
        <dbReference type="ChEBI" id="CHEBI:57791"/>
    </ligand>
</feature>
<feature type="domain" description="Mur ligase N-terminal catalytic" evidence="10">
    <location>
        <begin position="21"/>
        <end position="95"/>
    </location>
</feature>
<keyword evidence="4 7" id="KW-0573">Peptidoglycan synthesis</keyword>
<keyword evidence="3 7" id="KW-0133">Cell shape</keyword>
<dbReference type="HAMAP" id="MF_00208">
    <property type="entry name" value="MurE"/>
    <property type="match status" value="1"/>
</dbReference>
<comment type="pathway">
    <text evidence="7 8">Cell wall biogenesis; peptidoglycan biosynthesis.</text>
</comment>
<evidence type="ECO:0000256" key="6">
    <source>
        <dbReference type="ARBA" id="ARBA00023316"/>
    </source>
</evidence>
<keyword evidence="5 7" id="KW-0131">Cell cycle</keyword>
<dbReference type="GO" id="GO:0005737">
    <property type="term" value="C:cytoplasm"/>
    <property type="evidence" value="ECO:0007669"/>
    <property type="project" value="UniProtKB-SubCell"/>
</dbReference>
<feature type="binding site" evidence="7">
    <location>
        <position position="178"/>
    </location>
    <ligand>
        <name>UDP-N-acetyl-alpha-D-muramoyl-L-alanyl-D-glutamate</name>
        <dbReference type="ChEBI" id="CHEBI:83900"/>
    </ligand>
</feature>
<dbReference type="InterPro" id="IPR005761">
    <property type="entry name" value="UDP-N-AcMur-Glu-dNH2Pim_ligase"/>
</dbReference>
<feature type="region of interest" description="Disordered" evidence="9">
    <location>
        <begin position="489"/>
        <end position="510"/>
    </location>
</feature>
<evidence type="ECO:0000256" key="3">
    <source>
        <dbReference type="ARBA" id="ARBA00022960"/>
    </source>
</evidence>
<evidence type="ECO:0000256" key="2">
    <source>
        <dbReference type="ARBA" id="ARBA00022618"/>
    </source>
</evidence>
<comment type="subcellular location">
    <subcellularLocation>
        <location evidence="7 8">Cytoplasm</location>
    </subcellularLocation>
</comment>
<evidence type="ECO:0000259" key="11">
    <source>
        <dbReference type="Pfam" id="PF02875"/>
    </source>
</evidence>
<dbReference type="GO" id="GO:0005524">
    <property type="term" value="F:ATP binding"/>
    <property type="evidence" value="ECO:0007669"/>
    <property type="project" value="UniProtKB-UniRule"/>
</dbReference>
<dbReference type="InterPro" id="IPR004101">
    <property type="entry name" value="Mur_ligase_C"/>
</dbReference>
<gene>
    <name evidence="7" type="primary">murE</name>
    <name evidence="13" type="ORF">HYX28_06210</name>
</gene>
<dbReference type="InterPro" id="IPR035911">
    <property type="entry name" value="MurE/MurF_N"/>
</dbReference>
<comment type="function">
    <text evidence="7">Catalyzes the addition of meso-diaminopimelic acid to the nucleotide precursor UDP-N-acetylmuramoyl-L-alanyl-D-glutamate (UMAG) in the biosynthesis of bacterial cell-wall peptidoglycan.</text>
</comment>
<evidence type="ECO:0000256" key="9">
    <source>
        <dbReference type="SAM" id="MobiDB-lite"/>
    </source>
</evidence>
<comment type="similarity">
    <text evidence="1 7">Belongs to the MurCDEF family. MurE subfamily.</text>
</comment>
<dbReference type="SUPFAM" id="SSF53623">
    <property type="entry name" value="MurD-like peptide ligases, catalytic domain"/>
    <property type="match status" value="1"/>
</dbReference>
<dbReference type="GO" id="GO:0000287">
    <property type="term" value="F:magnesium ion binding"/>
    <property type="evidence" value="ECO:0007669"/>
    <property type="project" value="UniProtKB-UniRule"/>
</dbReference>
<dbReference type="InterPro" id="IPR013221">
    <property type="entry name" value="Mur_ligase_cen"/>
</dbReference>
<dbReference type="Gene3D" id="3.90.190.20">
    <property type="entry name" value="Mur ligase, C-terminal domain"/>
    <property type="match status" value="1"/>
</dbReference>
<evidence type="ECO:0000256" key="5">
    <source>
        <dbReference type="ARBA" id="ARBA00023306"/>
    </source>
</evidence>
<accession>A0A932A7Z9</accession>
<comment type="catalytic activity">
    <reaction evidence="7">
        <text>UDP-N-acetyl-alpha-D-muramoyl-L-alanyl-D-glutamate + meso-2,6-diaminopimelate + ATP = UDP-N-acetyl-alpha-D-muramoyl-L-alanyl-gamma-D-glutamyl-meso-2,6-diaminopimelate + ADP + phosphate + H(+)</text>
        <dbReference type="Rhea" id="RHEA:23676"/>
        <dbReference type="ChEBI" id="CHEBI:15378"/>
        <dbReference type="ChEBI" id="CHEBI:30616"/>
        <dbReference type="ChEBI" id="CHEBI:43474"/>
        <dbReference type="ChEBI" id="CHEBI:57791"/>
        <dbReference type="ChEBI" id="CHEBI:83900"/>
        <dbReference type="ChEBI" id="CHEBI:83905"/>
        <dbReference type="ChEBI" id="CHEBI:456216"/>
        <dbReference type="EC" id="6.3.2.13"/>
    </reaction>
</comment>
<dbReference type="NCBIfam" id="NF001124">
    <property type="entry name" value="PRK00139.1-2"/>
    <property type="match status" value="1"/>
</dbReference>
<dbReference type="Gene3D" id="3.40.1190.10">
    <property type="entry name" value="Mur-like, catalytic domain"/>
    <property type="match status" value="1"/>
</dbReference>
<comment type="caution">
    <text evidence="13">The sequence shown here is derived from an EMBL/GenBank/DDBJ whole genome shotgun (WGS) entry which is preliminary data.</text>
</comment>
<dbReference type="PANTHER" id="PTHR23135:SF4">
    <property type="entry name" value="UDP-N-ACETYLMURAMOYL-L-ALANYL-D-GLUTAMATE--2,6-DIAMINOPIMELATE LIGASE MURE HOMOLOG, CHLOROPLASTIC"/>
    <property type="match status" value="1"/>
</dbReference>
<dbReference type="Pfam" id="PF08245">
    <property type="entry name" value="Mur_ligase_M"/>
    <property type="match status" value="1"/>
</dbReference>
<feature type="binding site" evidence="7">
    <location>
        <begin position="109"/>
        <end position="115"/>
    </location>
    <ligand>
        <name>ATP</name>
        <dbReference type="ChEBI" id="CHEBI:30616"/>
    </ligand>
</feature>